<reference evidence="5" key="2">
    <citation type="journal article" date="2021" name="PeerJ">
        <title>Extensive microbial diversity within the chicken gut microbiome revealed by metagenomics and culture.</title>
        <authorList>
            <person name="Gilroy R."/>
            <person name="Ravi A."/>
            <person name="Getino M."/>
            <person name="Pursley I."/>
            <person name="Horton D.L."/>
            <person name="Alikhan N.F."/>
            <person name="Baker D."/>
            <person name="Gharbi K."/>
            <person name="Hall N."/>
            <person name="Watson M."/>
            <person name="Adriaenssens E.M."/>
            <person name="Foster-Nyarko E."/>
            <person name="Jarju S."/>
            <person name="Secka A."/>
            <person name="Antonio M."/>
            <person name="Oren A."/>
            <person name="Chaudhuri R.R."/>
            <person name="La Ragione R."/>
            <person name="Hildebrand F."/>
            <person name="Pallen M.J."/>
        </authorList>
    </citation>
    <scope>NUCLEOTIDE SEQUENCE</scope>
    <source>
        <strain evidence="5">B1-15692</strain>
    </source>
</reference>
<dbReference type="GO" id="GO:0046872">
    <property type="term" value="F:metal ion binding"/>
    <property type="evidence" value="ECO:0007669"/>
    <property type="project" value="UniProtKB-KW"/>
</dbReference>
<feature type="domain" description="4Fe-4S ferredoxin-type" evidence="4">
    <location>
        <begin position="41"/>
        <end position="70"/>
    </location>
</feature>
<evidence type="ECO:0000256" key="3">
    <source>
        <dbReference type="ARBA" id="ARBA00023014"/>
    </source>
</evidence>
<feature type="domain" description="4Fe-4S ferredoxin-type" evidence="4">
    <location>
        <begin position="5"/>
        <end position="34"/>
    </location>
</feature>
<proteinExistence type="predicted"/>
<gene>
    <name evidence="5" type="ORF">IAB99_00050</name>
</gene>
<dbReference type="PANTHER" id="PTHR43122">
    <property type="entry name" value="FERREDOXIN SUBUNIT OF PYRUVATE:FLAVODOXIN OXIDOREDUCTASE-RELATED"/>
    <property type="match status" value="1"/>
</dbReference>
<sequence length="73" mass="7868">MAFKGIIEVDTQRCKGCSVCIANCPTKSIQLSKMVNSKGYHYAEMTGDGCIGCSNCAVVCPDSVITVYRVKIQ</sequence>
<dbReference type="InterPro" id="IPR017900">
    <property type="entry name" value="4Fe4S_Fe_S_CS"/>
</dbReference>
<organism evidence="5 6">
    <name type="scientific">Candidatus Cryptobacteroides faecipullorum</name>
    <dbReference type="NCBI Taxonomy" id="2840764"/>
    <lineage>
        <taxon>Bacteria</taxon>
        <taxon>Pseudomonadati</taxon>
        <taxon>Bacteroidota</taxon>
        <taxon>Bacteroidia</taxon>
        <taxon>Bacteroidales</taxon>
        <taxon>Candidatus Cryptobacteroides</taxon>
    </lineage>
</organism>
<keyword evidence="2" id="KW-0408">Iron</keyword>
<protein>
    <submittedName>
        <fullName evidence="5">4Fe-4S dicluster domain-containing protein</fullName>
    </submittedName>
</protein>
<evidence type="ECO:0000256" key="1">
    <source>
        <dbReference type="ARBA" id="ARBA00022723"/>
    </source>
</evidence>
<dbReference type="InterPro" id="IPR017896">
    <property type="entry name" value="4Fe4S_Fe-S-bd"/>
</dbReference>
<reference evidence="5" key="1">
    <citation type="submission" date="2020-10" db="EMBL/GenBank/DDBJ databases">
        <authorList>
            <person name="Gilroy R."/>
        </authorList>
    </citation>
    <scope>NUCLEOTIDE SEQUENCE</scope>
    <source>
        <strain evidence="5">B1-15692</strain>
    </source>
</reference>
<evidence type="ECO:0000313" key="5">
    <source>
        <dbReference type="EMBL" id="MBO8466143.1"/>
    </source>
</evidence>
<keyword evidence="1" id="KW-0479">Metal-binding</keyword>
<dbReference type="AlphaFoldDB" id="A0A9D9NA54"/>
<keyword evidence="3" id="KW-0411">Iron-sulfur</keyword>
<dbReference type="Proteomes" id="UP000823660">
    <property type="component" value="Unassembled WGS sequence"/>
</dbReference>
<accession>A0A9D9NA54</accession>
<dbReference type="PROSITE" id="PS00198">
    <property type="entry name" value="4FE4S_FER_1"/>
    <property type="match status" value="2"/>
</dbReference>
<name>A0A9D9NA54_9BACT</name>
<evidence type="ECO:0000256" key="2">
    <source>
        <dbReference type="ARBA" id="ARBA00023004"/>
    </source>
</evidence>
<dbReference type="SUPFAM" id="SSF54862">
    <property type="entry name" value="4Fe-4S ferredoxins"/>
    <property type="match status" value="1"/>
</dbReference>
<comment type="caution">
    <text evidence="5">The sequence shown here is derived from an EMBL/GenBank/DDBJ whole genome shotgun (WGS) entry which is preliminary data.</text>
</comment>
<dbReference type="EMBL" id="JADIMH010000001">
    <property type="protein sequence ID" value="MBO8466143.1"/>
    <property type="molecule type" value="Genomic_DNA"/>
</dbReference>
<dbReference type="Gene3D" id="3.30.70.20">
    <property type="match status" value="1"/>
</dbReference>
<dbReference type="PANTHER" id="PTHR43122:SF2">
    <property type="entry name" value="FERREDOXIN SUBUNIT OF PYRUVATE:FLAVODOXIN OXIDOREDUCTASE"/>
    <property type="match status" value="1"/>
</dbReference>
<dbReference type="Pfam" id="PF12838">
    <property type="entry name" value="Fer4_7"/>
    <property type="match status" value="1"/>
</dbReference>
<evidence type="ECO:0000313" key="6">
    <source>
        <dbReference type="Proteomes" id="UP000823660"/>
    </source>
</evidence>
<dbReference type="GO" id="GO:0051536">
    <property type="term" value="F:iron-sulfur cluster binding"/>
    <property type="evidence" value="ECO:0007669"/>
    <property type="project" value="UniProtKB-KW"/>
</dbReference>
<dbReference type="PROSITE" id="PS51379">
    <property type="entry name" value="4FE4S_FER_2"/>
    <property type="match status" value="2"/>
</dbReference>
<evidence type="ECO:0000259" key="4">
    <source>
        <dbReference type="PROSITE" id="PS51379"/>
    </source>
</evidence>